<organism evidence="1 2">
    <name type="scientific">Phlebiopsis gigantea (strain 11061_1 CR5-6)</name>
    <name type="common">White-rot fungus</name>
    <name type="synonym">Peniophora gigantea</name>
    <dbReference type="NCBI Taxonomy" id="745531"/>
    <lineage>
        <taxon>Eukaryota</taxon>
        <taxon>Fungi</taxon>
        <taxon>Dikarya</taxon>
        <taxon>Basidiomycota</taxon>
        <taxon>Agaricomycotina</taxon>
        <taxon>Agaricomycetes</taxon>
        <taxon>Polyporales</taxon>
        <taxon>Phanerochaetaceae</taxon>
        <taxon>Phlebiopsis</taxon>
    </lineage>
</organism>
<sequence length="122" mass="13043">MYSWPLTVSACPVSCSAADSGQCLFLSLCPPWASSCSPRAARVRLRLSLLHANGACRTPALPAGKPAVATNHCLPCPGNEAMIDDLLRLAPLRISQRHSWPELPWHWIRSIAGMSAPSPGTS</sequence>
<name>A0A0C3PPV3_PHLG1</name>
<dbReference type="HOGENOM" id="CLU_2027576_0_0_1"/>
<gene>
    <name evidence="1" type="ORF">PHLGIDRAFT_351615</name>
</gene>
<evidence type="ECO:0000313" key="1">
    <source>
        <dbReference type="EMBL" id="KIP09048.1"/>
    </source>
</evidence>
<reference evidence="1 2" key="1">
    <citation type="journal article" date="2014" name="PLoS Genet.">
        <title>Analysis of the Phlebiopsis gigantea genome, transcriptome and secretome provides insight into its pioneer colonization strategies of wood.</title>
        <authorList>
            <person name="Hori C."/>
            <person name="Ishida T."/>
            <person name="Igarashi K."/>
            <person name="Samejima M."/>
            <person name="Suzuki H."/>
            <person name="Master E."/>
            <person name="Ferreira P."/>
            <person name="Ruiz-Duenas F.J."/>
            <person name="Held B."/>
            <person name="Canessa P."/>
            <person name="Larrondo L.F."/>
            <person name="Schmoll M."/>
            <person name="Druzhinina I.S."/>
            <person name="Kubicek C.P."/>
            <person name="Gaskell J.A."/>
            <person name="Kersten P."/>
            <person name="St John F."/>
            <person name="Glasner J."/>
            <person name="Sabat G."/>
            <person name="Splinter BonDurant S."/>
            <person name="Syed K."/>
            <person name="Yadav J."/>
            <person name="Mgbeahuruike A.C."/>
            <person name="Kovalchuk A."/>
            <person name="Asiegbu F.O."/>
            <person name="Lackner G."/>
            <person name="Hoffmeister D."/>
            <person name="Rencoret J."/>
            <person name="Gutierrez A."/>
            <person name="Sun H."/>
            <person name="Lindquist E."/>
            <person name="Barry K."/>
            <person name="Riley R."/>
            <person name="Grigoriev I.V."/>
            <person name="Henrissat B."/>
            <person name="Kues U."/>
            <person name="Berka R.M."/>
            <person name="Martinez A.T."/>
            <person name="Covert S.F."/>
            <person name="Blanchette R.A."/>
            <person name="Cullen D."/>
        </authorList>
    </citation>
    <scope>NUCLEOTIDE SEQUENCE [LARGE SCALE GENOMIC DNA]</scope>
    <source>
        <strain evidence="1 2">11061_1 CR5-6</strain>
    </source>
</reference>
<dbReference type="AlphaFoldDB" id="A0A0C3PPV3"/>
<proteinExistence type="predicted"/>
<evidence type="ECO:0000313" key="2">
    <source>
        <dbReference type="Proteomes" id="UP000053257"/>
    </source>
</evidence>
<keyword evidence="2" id="KW-1185">Reference proteome</keyword>
<dbReference type="EMBL" id="KN840471">
    <property type="protein sequence ID" value="KIP09048.1"/>
    <property type="molecule type" value="Genomic_DNA"/>
</dbReference>
<accession>A0A0C3PPV3</accession>
<protein>
    <submittedName>
        <fullName evidence="1">Uncharacterized protein</fullName>
    </submittedName>
</protein>
<dbReference type="Proteomes" id="UP000053257">
    <property type="component" value="Unassembled WGS sequence"/>
</dbReference>